<dbReference type="Gene3D" id="3.60.10.10">
    <property type="entry name" value="Endonuclease/exonuclease/phosphatase"/>
    <property type="match status" value="1"/>
</dbReference>
<feature type="region of interest" description="Disordered" evidence="5">
    <location>
        <begin position="941"/>
        <end position="1016"/>
    </location>
</feature>
<dbReference type="PANTHER" id="PTHR12997:SF2">
    <property type="entry name" value="INOSITOL POLYPHOSPHATE-5-PHOSPHATASE A"/>
    <property type="match status" value="1"/>
</dbReference>
<feature type="compositionally biased region" description="Basic and acidic residues" evidence="5">
    <location>
        <begin position="2581"/>
        <end position="2607"/>
    </location>
</feature>
<feature type="compositionally biased region" description="Basic and acidic residues" evidence="5">
    <location>
        <begin position="2247"/>
        <end position="2258"/>
    </location>
</feature>
<feature type="compositionally biased region" description="Polar residues" evidence="5">
    <location>
        <begin position="1656"/>
        <end position="1665"/>
    </location>
</feature>
<keyword evidence="4" id="KW-0175">Coiled coil</keyword>
<feature type="region of interest" description="Disordered" evidence="5">
    <location>
        <begin position="1765"/>
        <end position="1802"/>
    </location>
</feature>
<comment type="similarity">
    <text evidence="3">Belongs to the inositol 1,4,5-trisphosphate 5-phosphatase type I family.</text>
</comment>
<feature type="compositionally biased region" description="Polar residues" evidence="5">
    <location>
        <begin position="649"/>
        <end position="659"/>
    </location>
</feature>
<feature type="region of interest" description="Disordered" evidence="5">
    <location>
        <begin position="2051"/>
        <end position="2072"/>
    </location>
</feature>
<feature type="coiled-coil region" evidence="4">
    <location>
        <begin position="1559"/>
        <end position="1600"/>
    </location>
</feature>
<feature type="region of interest" description="Disordered" evidence="5">
    <location>
        <begin position="2229"/>
        <end position="2258"/>
    </location>
</feature>
<feature type="compositionally biased region" description="Polar residues" evidence="5">
    <location>
        <begin position="1850"/>
        <end position="1871"/>
    </location>
</feature>
<feature type="compositionally biased region" description="Basic and acidic residues" evidence="5">
    <location>
        <begin position="2649"/>
        <end position="2658"/>
    </location>
</feature>
<evidence type="ECO:0000256" key="5">
    <source>
        <dbReference type="SAM" id="MobiDB-lite"/>
    </source>
</evidence>
<feature type="compositionally biased region" description="Basic and acidic residues" evidence="5">
    <location>
        <begin position="2166"/>
        <end position="2192"/>
    </location>
</feature>
<accession>A0A8D9AE71</accession>
<feature type="compositionally biased region" description="Basic and acidic residues" evidence="5">
    <location>
        <begin position="1642"/>
        <end position="1653"/>
    </location>
</feature>
<feature type="compositionally biased region" description="Basic and acidic residues" evidence="5">
    <location>
        <begin position="873"/>
        <end position="890"/>
    </location>
</feature>
<feature type="compositionally biased region" description="Basic and acidic residues" evidence="5">
    <location>
        <begin position="2229"/>
        <end position="2240"/>
    </location>
</feature>
<feature type="compositionally biased region" description="Basic and acidic residues" evidence="5">
    <location>
        <begin position="1820"/>
        <end position="1837"/>
    </location>
</feature>
<feature type="region of interest" description="Disordered" evidence="5">
    <location>
        <begin position="2273"/>
        <end position="2312"/>
    </location>
</feature>
<feature type="compositionally biased region" description="Basic and acidic residues" evidence="5">
    <location>
        <begin position="2616"/>
        <end position="2633"/>
    </location>
</feature>
<dbReference type="InterPro" id="IPR036691">
    <property type="entry name" value="Endo/exonu/phosph_ase_sf"/>
</dbReference>
<dbReference type="GO" id="GO:0046856">
    <property type="term" value="P:phosphatidylinositol dephosphorylation"/>
    <property type="evidence" value="ECO:0007669"/>
    <property type="project" value="InterPro"/>
</dbReference>
<feature type="compositionally biased region" description="Low complexity" evidence="5">
    <location>
        <begin position="2051"/>
        <end position="2061"/>
    </location>
</feature>
<feature type="compositionally biased region" description="Basic and acidic residues" evidence="5">
    <location>
        <begin position="2390"/>
        <end position="2415"/>
    </location>
</feature>
<feature type="compositionally biased region" description="Basic and acidic residues" evidence="5">
    <location>
        <begin position="1364"/>
        <end position="1374"/>
    </location>
</feature>
<feature type="region of interest" description="Disordered" evidence="5">
    <location>
        <begin position="2557"/>
        <end position="2838"/>
    </location>
</feature>
<feature type="region of interest" description="Disordered" evidence="5">
    <location>
        <begin position="2390"/>
        <end position="2498"/>
    </location>
</feature>
<dbReference type="EC" id="3.1.3.56" evidence="1"/>
<feature type="region of interest" description="Disordered" evidence="5">
    <location>
        <begin position="1622"/>
        <end position="1680"/>
    </location>
</feature>
<feature type="compositionally biased region" description="Polar residues" evidence="5">
    <location>
        <begin position="683"/>
        <end position="693"/>
    </location>
</feature>
<feature type="compositionally biased region" description="Basic and acidic residues" evidence="5">
    <location>
        <begin position="943"/>
        <end position="971"/>
    </location>
</feature>
<feature type="region of interest" description="Disordered" evidence="5">
    <location>
        <begin position="1820"/>
        <end position="1871"/>
    </location>
</feature>
<evidence type="ECO:0000313" key="7">
    <source>
        <dbReference type="EMBL" id="CAG6764150.1"/>
    </source>
</evidence>
<feature type="domain" description="Inositol polyphosphate-related phosphatase" evidence="6">
    <location>
        <begin position="2"/>
        <end position="395"/>
    </location>
</feature>
<evidence type="ECO:0000256" key="4">
    <source>
        <dbReference type="SAM" id="Coils"/>
    </source>
</evidence>
<feature type="compositionally biased region" description="Basic and acidic residues" evidence="5">
    <location>
        <begin position="1327"/>
        <end position="1352"/>
    </location>
</feature>
<feature type="region of interest" description="Disordered" evidence="5">
    <location>
        <begin position="1988"/>
        <end position="2011"/>
    </location>
</feature>
<feature type="compositionally biased region" description="Low complexity" evidence="5">
    <location>
        <begin position="1769"/>
        <end position="1780"/>
    </location>
</feature>
<feature type="compositionally biased region" description="Basic and acidic residues" evidence="5">
    <location>
        <begin position="2275"/>
        <end position="2298"/>
    </location>
</feature>
<feature type="compositionally biased region" description="Acidic residues" evidence="5">
    <location>
        <begin position="772"/>
        <end position="792"/>
    </location>
</feature>
<feature type="region of interest" description="Disordered" evidence="5">
    <location>
        <begin position="872"/>
        <end position="898"/>
    </location>
</feature>
<feature type="compositionally biased region" description="Basic and acidic residues" evidence="5">
    <location>
        <begin position="829"/>
        <end position="839"/>
    </location>
</feature>
<evidence type="ECO:0000259" key="6">
    <source>
        <dbReference type="SMART" id="SM00128"/>
    </source>
</evidence>
<evidence type="ECO:0000256" key="2">
    <source>
        <dbReference type="ARBA" id="ARBA00022801"/>
    </source>
</evidence>
<feature type="compositionally biased region" description="Basic and acidic residues" evidence="5">
    <location>
        <begin position="2482"/>
        <end position="2498"/>
    </location>
</feature>
<feature type="compositionally biased region" description="Basic and acidic residues" evidence="5">
    <location>
        <begin position="731"/>
        <end position="742"/>
    </location>
</feature>
<dbReference type="GO" id="GO:0004445">
    <property type="term" value="F:inositol-polyphosphate 5-phosphatase activity"/>
    <property type="evidence" value="ECO:0007669"/>
    <property type="project" value="UniProtKB-EC"/>
</dbReference>
<dbReference type="InterPro" id="IPR000300">
    <property type="entry name" value="IPPc"/>
</dbReference>
<feature type="region of interest" description="Disordered" evidence="5">
    <location>
        <begin position="1211"/>
        <end position="1235"/>
    </location>
</feature>
<sequence>MGSTPMLLVTANVGSIFEDPSVMLKLWTEEFLSTVTRLDPKFVGVHCQEVGGKNYEQSMQHVEFFVKLLMSSEELRLFDKVRIFLDEDFSSAENFTALGNFYFIHKSITDILIWDFKDLNFVSVEGHSVFSGNIEHVPTKEKSKFPQDFFPECKWSRKGFLRTRWNLQGTVLDLVNIHLFHDASNFVAMETFPSVYSKTRQRALEYTLERFATDENGAAPFFLFGDFNFRTDTQGVIKKLGDGLDLHRIQNAKNVDSMTLEYRDDSNEVVMVLGKKEFSHLKHENIFLESPGVWLKEFDREIDVFAGRLFEFPISFPPSYPFEEDPCLASAAHSYMKTRCPAWCDRVVLGLTAKALVHDMSSENSTEYNLIGLDTCMGDHKPVYLKFNLKNHEGIVRIAPSTSPSSPPLTTPAPPLNKLGPVCRSCSVDTEDPLLVPSLPAQSARVVDSPKSLKNIPVKQISFDDSMNLKGSKSSLSSIGLQFSIDPGLVDNNHTGSNASSRKSSIKSILIDKIKIVKRVNSESECACVNSPPTQAQSWRTRSVSLASSSISAAGNVNNPQHVFVRSISKLKLRNDSLDASHTSQISLPRLESHHSSSDEDWFEQVEEKIIAIAGGTGNGPDDGKSRKMSRTSRGSLEERGDSAGGFGSTSCFRISKTSSGGGESQSPPYRATAGHVKPVKTSPASSKLSNIMNVLKKQQRNSIIREEDGEKSAEKMGGSTRSEKLLSASKTEKLSSSRSEKLSGSTSLNEKENNEVEEQEKLKIEKSGEEKGEEDEEDNMKEGDEEVGEELIEGKKRKKKKKRGSEEDEEEEEGKKLGGRNTNQVENVKSEKIDKEPEDVVEKIDEIKKLVHVDERESEAISVLASLWKSAARTDDENGGGKKNEKESSLPECQISHDNVCVQEEHVQQKESTSKDNCSSEEAMVNFDEEIMNDCGDEELKEEMYEHNEEWNRDRDVAEKQDKEEKREENMNIPVLSSKDAEVQDETMKDNKDLTKESSTEDETVDRVTEEDENDLKRELVAELFEEVTKELDESEDEDEIETVPEQFEETEIELTKKEKQCEIKINREEIIENTTKQILVENPNDEKVDMCYGSENEHFAVNEKSEATIFKKVEQTMGKTIEKSTTTPQEVNLKGKSDDFKTRDESKGTKLDENKITKMYEKKLGDIKTSKDEIKENKTPDYSGLLKNETIKTVFNSFETSDKSAIVSQTSSDKSGLGNVNKVPSNEPTNPFVRSKTKPVIVNIVNKQALNKPTSPFVRPNSKPFIVNIENAKRQLARPKCFKKLIEINMWDKEKKDKERKDALKATKNKENIKVVAGVASVEENETKTETSRNGKIEHNKDVKTSDVHKTTKNLPGNTVKTESDKTEKDSNKTLPVNKSDCSPPKHAKSDSTTPKRKSSQEGKVKHETTPDRIDSNKSNSETTVISLDPQKLGIREDELIRALHVTVMMNECDELVLKYANKTARLTELDDKAKAKTPQNKCTGEKDFKNVKHLDSTTSDNVNKKFVAKKTATTMQDMLKISKERQLLKKQRSLEGEDVGGDKHVKVLQDAKNNKADKSEGEIKNTKLNAESLDEAIERYKQVKKRLERKLAKKPNNIAFVESYLSRIAGIVQQLEKRKSVLSHNSERKQSLSDGNDANIDKGDGRRGGETEPSYTKATIQSHDNHKQHTTVNSRNEQIAINKSNVKQVDETNENKIVEDNSDSDLMEEGSYNIEEIRKKSVERRRIKLLQNDENRDNVQLTPNNSKKVQLTSEHMKNVKEEEMLESSACEISSKSKSPPKLGEKSTPKANGKLSEENKVKELKRLMMIKKQLQELKNKKNLMEKSESKLKETQNRAPSGNGKFISPTKTSQTAPISSDQSPNSKTTSKIIVPTHMLPIIRLDPCDALANEYRINMMKKYDQDTLDTKTHVDNSKDDFVSALKRQIAQEIKNKVKVSPIHDNYNASSTSPRQQITTSALFELEELRMKKNDIITVYNGNQINKELRGENKRKEPSEDSNRDKETCKEDLNETVTLANDKEEMLNSTNTNMVNTSQSKSTDCTIKITNTQTTSGTSNSNKMDTSTEKSTTKINSSITSIKTTAPASSNYSIFEEDEFMKRYVKPLQLSKNETTNKSEENSGKVVEKAAKPKTDDIEDSTKNIGDKTKDISAVDHDDSVQNEDASLDKSESESDSDDSKSDSNTDDSKSNSDTDDSESETDDSKENTPCKDAKSNLFEQLQKDFLTNREKYKHVDFVEKSEDDDEGKNKNDECKDDKSKIFEELEKQFYNNPEKYMKNLRDPKNRKITVENDERIDAEPDESAEQVDEKIEKADKKVEETSKVNLFEALEQEFYNNQDKYELEDTRDGKMGNDEEIIEIKEGDDESFDNNVGNRLEVGNKVETLLTSMREEHTTQKEVNLKDKKCENTHEKENYTNDYVETIIEKPPEKVNSNDKSVTSDAETKFTSKAGRGRRRKGQKNVKENRSKRESVENNVDTIENNSKEEKEHEDTKNKDKCDENAWETWDSHRFSDKFLGFKIPEKITAIRKLSDLTDLVISIEQYLARNRTSDIKPVVRNPNVQKAKKRKMIEAARNTNCSESKNDNVDKSDEELIPKIKRQRDIRSSEESGYGSQQDEAKTNVDEASHGEDGTRMKVPLLKISRGRIVRCQRDRKHDKANTSMENEEESDNEDSESENTNEIEENQDEDDDRNKELGEEDTDKVNDSNSDSECRSTTQTHYSHSKDSGDSRNSYKNTRTNADNSTSSNKPDRRSSTHSEDRDSWEPYTPESLQSVLDSVNNDINDHVQASVKVVPVTGGRSRPPRRPPAPIQQRYDDSDLYKPRLSFASTSKRRRVELT</sequence>
<feature type="region of interest" description="Disordered" evidence="5">
    <location>
        <begin position="614"/>
        <end position="839"/>
    </location>
</feature>
<feature type="compositionally biased region" description="Basic and acidic residues" evidence="5">
    <location>
        <begin position="1401"/>
        <end position="1418"/>
    </location>
</feature>
<dbReference type="EMBL" id="HBUF01565059">
    <property type="protein sequence ID" value="CAG6764150.1"/>
    <property type="molecule type" value="Transcribed_RNA"/>
</dbReference>
<feature type="region of interest" description="Disordered" evidence="5">
    <location>
        <begin position="1324"/>
        <end position="1427"/>
    </location>
</feature>
<feature type="compositionally biased region" description="Basic and acidic residues" evidence="5">
    <location>
        <begin position="1691"/>
        <end position="1702"/>
    </location>
</feature>
<feature type="compositionally biased region" description="Basic and acidic residues" evidence="5">
    <location>
        <begin position="1622"/>
        <end position="1634"/>
    </location>
</feature>
<feature type="compositionally biased region" description="Basic and acidic residues" evidence="5">
    <location>
        <begin position="750"/>
        <end position="771"/>
    </location>
</feature>
<dbReference type="SUPFAM" id="SSF56219">
    <property type="entry name" value="DNase I-like"/>
    <property type="match status" value="1"/>
</dbReference>
<dbReference type="SMART" id="SM00128">
    <property type="entry name" value="IPPc"/>
    <property type="match status" value="1"/>
</dbReference>
<feature type="compositionally biased region" description="Polar residues" evidence="5">
    <location>
        <begin position="2434"/>
        <end position="2447"/>
    </location>
</feature>
<feature type="compositionally biased region" description="Polar residues" evidence="5">
    <location>
        <begin position="2769"/>
        <end position="2781"/>
    </location>
</feature>
<organism evidence="7">
    <name type="scientific">Cacopsylla melanoneura</name>
    <dbReference type="NCBI Taxonomy" id="428564"/>
    <lineage>
        <taxon>Eukaryota</taxon>
        <taxon>Metazoa</taxon>
        <taxon>Ecdysozoa</taxon>
        <taxon>Arthropoda</taxon>
        <taxon>Hexapoda</taxon>
        <taxon>Insecta</taxon>
        <taxon>Pterygota</taxon>
        <taxon>Neoptera</taxon>
        <taxon>Paraneoptera</taxon>
        <taxon>Hemiptera</taxon>
        <taxon>Sternorrhyncha</taxon>
        <taxon>Psylloidea</taxon>
        <taxon>Psyllidae</taxon>
        <taxon>Psyllinae</taxon>
        <taxon>Cacopsylla</taxon>
    </lineage>
</organism>
<feature type="compositionally biased region" description="Basic and acidic residues" evidence="5">
    <location>
        <begin position="2461"/>
        <end position="2472"/>
    </location>
</feature>
<evidence type="ECO:0000256" key="1">
    <source>
        <dbReference type="ARBA" id="ARBA00012997"/>
    </source>
</evidence>
<dbReference type="InterPro" id="IPR039737">
    <property type="entry name" value="INPP5A"/>
</dbReference>
<feature type="region of interest" description="Disordered" evidence="5">
    <location>
        <begin position="1685"/>
        <end position="1704"/>
    </location>
</feature>
<feature type="compositionally biased region" description="Basic and acidic residues" evidence="5">
    <location>
        <begin position="2114"/>
        <end position="2159"/>
    </location>
</feature>
<proteinExistence type="inferred from homology"/>
<dbReference type="PANTHER" id="PTHR12997">
    <property type="entry name" value="TYPE I INOSITOL-1,4,5-TRISPHOSPHATE 5-PHOSPHATASE"/>
    <property type="match status" value="1"/>
</dbReference>
<feature type="compositionally biased region" description="Basic and acidic residues" evidence="5">
    <location>
        <begin position="1135"/>
        <end position="1150"/>
    </location>
</feature>
<feature type="region of interest" description="Disordered" evidence="5">
    <location>
        <begin position="2111"/>
        <end position="2216"/>
    </location>
</feature>
<reference evidence="7" key="1">
    <citation type="submission" date="2021-05" db="EMBL/GenBank/DDBJ databases">
        <authorList>
            <person name="Alioto T."/>
            <person name="Alioto T."/>
            <person name="Gomez Garrido J."/>
        </authorList>
    </citation>
    <scope>NUCLEOTIDE SEQUENCE</scope>
</reference>
<feature type="region of interest" description="Disordered" evidence="5">
    <location>
        <begin position="1124"/>
        <end position="1150"/>
    </location>
</feature>
<keyword evidence="2" id="KW-0378">Hydrolase</keyword>
<feature type="compositionally biased region" description="Basic and acidic residues" evidence="5">
    <location>
        <begin position="704"/>
        <end position="715"/>
    </location>
</feature>
<feature type="compositionally biased region" description="Basic and acidic residues" evidence="5">
    <location>
        <begin position="2202"/>
        <end position="2214"/>
    </location>
</feature>
<feature type="compositionally biased region" description="Polar residues" evidence="5">
    <location>
        <begin position="2729"/>
        <end position="2747"/>
    </location>
</feature>
<name>A0A8D9AE71_9HEMI</name>
<feature type="compositionally biased region" description="Polar residues" evidence="5">
    <location>
        <begin position="2705"/>
        <end position="2720"/>
    </location>
</feature>
<feature type="compositionally biased region" description="Basic residues" evidence="5">
    <location>
        <begin position="2451"/>
        <end position="2460"/>
    </location>
</feature>
<feature type="compositionally biased region" description="Basic and acidic residues" evidence="5">
    <location>
        <begin position="2423"/>
        <end position="2433"/>
    </location>
</feature>
<feature type="compositionally biased region" description="Basic and acidic residues" evidence="5">
    <location>
        <begin position="980"/>
        <end position="1000"/>
    </location>
</feature>
<protein>
    <recommendedName>
        <fullName evidence="1">inositol-polyphosphate 5-phosphatase</fullName>
        <ecNumber evidence="1">3.1.3.56</ecNumber>
    </recommendedName>
</protein>
<feature type="compositionally biased region" description="Basic and acidic residues" evidence="5">
    <location>
        <begin position="2748"/>
        <end position="2763"/>
    </location>
</feature>
<feature type="compositionally biased region" description="Acidic residues" evidence="5">
    <location>
        <begin position="2663"/>
        <end position="2689"/>
    </location>
</feature>
<feature type="compositionally biased region" description="Acidic residues" evidence="5">
    <location>
        <begin position="1001"/>
        <end position="1015"/>
    </location>
</feature>
<evidence type="ECO:0000256" key="3">
    <source>
        <dbReference type="ARBA" id="ARBA00023599"/>
    </source>
</evidence>